<evidence type="ECO:0000256" key="7">
    <source>
        <dbReference type="ARBA" id="ARBA00022723"/>
    </source>
</evidence>
<organism evidence="15 16">
    <name type="scientific">Trichonephila inaurata madagascariensis</name>
    <dbReference type="NCBI Taxonomy" id="2747483"/>
    <lineage>
        <taxon>Eukaryota</taxon>
        <taxon>Metazoa</taxon>
        <taxon>Ecdysozoa</taxon>
        <taxon>Arthropoda</taxon>
        <taxon>Chelicerata</taxon>
        <taxon>Arachnida</taxon>
        <taxon>Araneae</taxon>
        <taxon>Araneomorphae</taxon>
        <taxon>Entelegynae</taxon>
        <taxon>Araneoidea</taxon>
        <taxon>Nephilidae</taxon>
        <taxon>Trichonephila</taxon>
        <taxon>Trichonephila inaurata</taxon>
    </lineage>
</organism>
<proteinExistence type="inferred from homology"/>
<dbReference type="GO" id="GO:0005789">
    <property type="term" value="C:endoplasmic reticulum membrane"/>
    <property type="evidence" value="ECO:0007669"/>
    <property type="project" value="UniProtKB-SubCell"/>
</dbReference>
<evidence type="ECO:0000256" key="13">
    <source>
        <dbReference type="ARBA" id="ARBA00023136"/>
    </source>
</evidence>
<keyword evidence="13 14" id="KW-0472">Membrane</keyword>
<evidence type="ECO:0000256" key="12">
    <source>
        <dbReference type="ARBA" id="ARBA00023033"/>
    </source>
</evidence>
<keyword evidence="10" id="KW-0560">Oxidoreductase</keyword>
<evidence type="ECO:0000256" key="2">
    <source>
        <dbReference type="ARBA" id="ARBA00003690"/>
    </source>
</evidence>
<dbReference type="Gene3D" id="1.10.630.10">
    <property type="entry name" value="Cytochrome P450"/>
    <property type="match status" value="1"/>
</dbReference>
<evidence type="ECO:0000256" key="3">
    <source>
        <dbReference type="ARBA" id="ARBA00004174"/>
    </source>
</evidence>
<evidence type="ECO:0000256" key="14">
    <source>
        <dbReference type="SAM" id="Phobius"/>
    </source>
</evidence>
<dbReference type="PANTHER" id="PTHR24300:SF375">
    <property type="entry name" value="CYTOCHROME P450 FAMILY"/>
    <property type="match status" value="1"/>
</dbReference>
<evidence type="ECO:0000256" key="8">
    <source>
        <dbReference type="ARBA" id="ARBA00022824"/>
    </source>
</evidence>
<comment type="cofactor">
    <cofactor evidence="1">
        <name>heme</name>
        <dbReference type="ChEBI" id="CHEBI:30413"/>
    </cofactor>
</comment>
<feature type="transmembrane region" description="Helical" evidence="14">
    <location>
        <begin position="6"/>
        <end position="25"/>
    </location>
</feature>
<dbReference type="Pfam" id="PF00067">
    <property type="entry name" value="p450"/>
    <property type="match status" value="1"/>
</dbReference>
<keyword evidence="9" id="KW-0492">Microsome</keyword>
<comment type="function">
    <text evidence="2">May be involved in the metabolism of insect hormones and in the breakdown of synthetic insecticides.</text>
</comment>
<gene>
    <name evidence="15" type="primary">CYP2R1</name>
    <name evidence="15" type="ORF">TNIN_423881</name>
</gene>
<sequence length="469" mass="53344">MEDIKYFTYYGFLGAIVLVVILNIMQSKKKNLPPGPFNLPFVGYLPFLGQQPHITFKKLTEKYGPVFSLRLGMAKAIVITDYDIIKEAFSKSETLSRPPNFAYCMPDELGLTSVNGHEWVAQRRYTIKTMGNVGLGKSRWQGFVQEEVDEFVQLLGKQKEKPFNPKDSLIASIANNVFSLVYGYRLPHEGTKMAVIIQALHSFPGFFDQAGLFGIPGLLLFFKITGLSQGLKDMVSFNNLLRSEVNKKKKEMNETDETCFAEDYLKIMKEEESKKETSFQETNLIGNIQSLIIGGTETTVNTLLWLFLAMAIHPEVQQKVKKEVDEVLGNSQNPLWTEHLKLPYTYATILECMRWQAVVPGNLLRWTCEDVQIGGYDVPKNTIIVASLWTIQRDSKYWKNPSNFSPERFIRDNEVTSKLDGWVPFSLVGWISICTYSEYSNQASSSSYASIAILPYLVVTVTHTFDSRR</sequence>
<keyword evidence="6" id="KW-0349">Heme</keyword>
<keyword evidence="16" id="KW-1185">Reference proteome</keyword>
<keyword evidence="7" id="KW-0479">Metal-binding</keyword>
<dbReference type="InterPro" id="IPR001128">
    <property type="entry name" value="Cyt_P450"/>
</dbReference>
<evidence type="ECO:0000256" key="4">
    <source>
        <dbReference type="ARBA" id="ARBA00004406"/>
    </source>
</evidence>
<keyword evidence="14" id="KW-1133">Transmembrane helix</keyword>
<dbReference type="GO" id="GO:0016712">
    <property type="term" value="F:oxidoreductase activity, acting on paired donors, with incorporation or reduction of molecular oxygen, reduced flavin or flavoprotein as one donor, and incorporation of one atom of oxygen"/>
    <property type="evidence" value="ECO:0007669"/>
    <property type="project" value="TreeGrafter"/>
</dbReference>
<comment type="subcellular location">
    <subcellularLocation>
        <location evidence="4">Endoplasmic reticulum membrane</location>
        <topology evidence="4">Peripheral membrane protein</topology>
    </subcellularLocation>
    <subcellularLocation>
        <location evidence="3">Microsome membrane</location>
        <topology evidence="3">Peripheral membrane protein</topology>
    </subcellularLocation>
</comment>
<reference evidence="15" key="1">
    <citation type="submission" date="2020-08" db="EMBL/GenBank/DDBJ databases">
        <title>Multicomponent nature underlies the extraordinary mechanical properties of spider dragline silk.</title>
        <authorList>
            <person name="Kono N."/>
            <person name="Nakamura H."/>
            <person name="Mori M."/>
            <person name="Yoshida Y."/>
            <person name="Ohtoshi R."/>
            <person name="Malay A.D."/>
            <person name="Moran D.A.P."/>
            <person name="Tomita M."/>
            <person name="Numata K."/>
            <person name="Arakawa K."/>
        </authorList>
    </citation>
    <scope>NUCLEOTIDE SEQUENCE</scope>
</reference>
<keyword evidence="8" id="KW-0256">Endoplasmic reticulum</keyword>
<dbReference type="EMBL" id="BMAV01026278">
    <property type="protein sequence ID" value="GFS48868.1"/>
    <property type="molecule type" value="Genomic_DNA"/>
</dbReference>
<name>A0A8X6JZL4_9ARAC</name>
<dbReference type="SUPFAM" id="SSF48264">
    <property type="entry name" value="Cytochrome P450"/>
    <property type="match status" value="1"/>
</dbReference>
<comment type="caution">
    <text evidence="15">The sequence shown here is derived from an EMBL/GenBank/DDBJ whole genome shotgun (WGS) entry which is preliminary data.</text>
</comment>
<evidence type="ECO:0000256" key="10">
    <source>
        <dbReference type="ARBA" id="ARBA00023002"/>
    </source>
</evidence>
<dbReference type="InterPro" id="IPR002401">
    <property type="entry name" value="Cyt_P450_E_grp-I"/>
</dbReference>
<dbReference type="PANTHER" id="PTHR24300">
    <property type="entry name" value="CYTOCHROME P450 508A4-RELATED"/>
    <property type="match status" value="1"/>
</dbReference>
<keyword evidence="12" id="KW-0503">Monooxygenase</keyword>
<evidence type="ECO:0000313" key="16">
    <source>
        <dbReference type="Proteomes" id="UP000886998"/>
    </source>
</evidence>
<evidence type="ECO:0000256" key="5">
    <source>
        <dbReference type="ARBA" id="ARBA00010617"/>
    </source>
</evidence>
<dbReference type="GO" id="GO:0005506">
    <property type="term" value="F:iron ion binding"/>
    <property type="evidence" value="ECO:0007669"/>
    <property type="project" value="InterPro"/>
</dbReference>
<dbReference type="InterPro" id="IPR036396">
    <property type="entry name" value="Cyt_P450_sf"/>
</dbReference>
<dbReference type="FunFam" id="1.10.630.10:FF:000238">
    <property type="entry name" value="Cytochrome P450 2A6"/>
    <property type="match status" value="1"/>
</dbReference>
<evidence type="ECO:0000256" key="1">
    <source>
        <dbReference type="ARBA" id="ARBA00001971"/>
    </source>
</evidence>
<accession>A0A8X6JZL4</accession>
<evidence type="ECO:0000313" key="15">
    <source>
        <dbReference type="EMBL" id="GFS48868.1"/>
    </source>
</evidence>
<keyword evidence="11" id="KW-0408">Iron</keyword>
<dbReference type="Proteomes" id="UP000886998">
    <property type="component" value="Unassembled WGS sequence"/>
</dbReference>
<dbReference type="AlphaFoldDB" id="A0A8X6JZL4"/>
<dbReference type="GO" id="GO:0006805">
    <property type="term" value="P:xenobiotic metabolic process"/>
    <property type="evidence" value="ECO:0007669"/>
    <property type="project" value="TreeGrafter"/>
</dbReference>
<dbReference type="GO" id="GO:0020037">
    <property type="term" value="F:heme binding"/>
    <property type="evidence" value="ECO:0007669"/>
    <property type="project" value="InterPro"/>
</dbReference>
<comment type="similarity">
    <text evidence="5">Belongs to the cytochrome P450 family.</text>
</comment>
<evidence type="ECO:0000256" key="11">
    <source>
        <dbReference type="ARBA" id="ARBA00023004"/>
    </source>
</evidence>
<dbReference type="InterPro" id="IPR050182">
    <property type="entry name" value="Cytochrome_P450_fam2"/>
</dbReference>
<dbReference type="PRINTS" id="PR00463">
    <property type="entry name" value="EP450I"/>
</dbReference>
<dbReference type="GO" id="GO:0006082">
    <property type="term" value="P:organic acid metabolic process"/>
    <property type="evidence" value="ECO:0007669"/>
    <property type="project" value="TreeGrafter"/>
</dbReference>
<evidence type="ECO:0000256" key="6">
    <source>
        <dbReference type="ARBA" id="ARBA00022617"/>
    </source>
</evidence>
<dbReference type="OrthoDB" id="3934656at2759"/>
<evidence type="ECO:0000256" key="9">
    <source>
        <dbReference type="ARBA" id="ARBA00022848"/>
    </source>
</evidence>
<protein>
    <submittedName>
        <fullName evidence="15">Vitamin D 25-hydroxylase</fullName>
    </submittedName>
</protein>
<keyword evidence="14" id="KW-0812">Transmembrane</keyword>